<sequence length="379" mass="41813">MPSRRSGRGRGKFQDESGGQNEEQRSFPSRGRGRREEEEVDDLATRVESMEIVMARFQRMSPQAAAPPQGRGGSSWGRSPQFLQPRVGETQFRPFKLPGPSRFGQSSQQHFSGPQHAQANAITREQAEETPSRVISALVAVVLWQSFVDSVDASIRRLRMKKTISSSYICSADGSQYKQSAVGLVFMESAAGLAMETSKVESAVRNQAEAKVNQLEHRSVGIKVEALDSSCYDVSFLVGWRQNHEAAPTFVCCVVQLLVRSAVGSISCWFDQLLVRSAVGSISCWFDQLLVRSAVGSISCWFDQLLVRSAVGSISCWFDQLLVEITAMTTVFVDRSVGSKVEALDSSCYDVSFLVGWRQNREAAPTFVCCVVQVALRVN</sequence>
<feature type="compositionally biased region" description="Polar residues" evidence="1">
    <location>
        <begin position="103"/>
        <end position="123"/>
    </location>
</feature>
<keyword evidence="3" id="KW-1185">Reference proteome</keyword>
<feature type="compositionally biased region" description="Basic residues" evidence="1">
    <location>
        <begin position="1"/>
        <end position="11"/>
    </location>
</feature>
<proteinExistence type="predicted"/>
<organism evidence="2 3">
    <name type="scientific">Dorcoceras hygrometricum</name>
    <dbReference type="NCBI Taxonomy" id="472368"/>
    <lineage>
        <taxon>Eukaryota</taxon>
        <taxon>Viridiplantae</taxon>
        <taxon>Streptophyta</taxon>
        <taxon>Embryophyta</taxon>
        <taxon>Tracheophyta</taxon>
        <taxon>Spermatophyta</taxon>
        <taxon>Magnoliopsida</taxon>
        <taxon>eudicotyledons</taxon>
        <taxon>Gunneridae</taxon>
        <taxon>Pentapetalae</taxon>
        <taxon>asterids</taxon>
        <taxon>lamiids</taxon>
        <taxon>Lamiales</taxon>
        <taxon>Gesneriaceae</taxon>
        <taxon>Didymocarpoideae</taxon>
        <taxon>Trichosporeae</taxon>
        <taxon>Loxocarpinae</taxon>
        <taxon>Dorcoceras</taxon>
    </lineage>
</organism>
<feature type="region of interest" description="Disordered" evidence="1">
    <location>
        <begin position="100"/>
        <end position="126"/>
    </location>
</feature>
<dbReference type="EMBL" id="KV001290">
    <property type="protein sequence ID" value="KZV39250.1"/>
    <property type="molecule type" value="Genomic_DNA"/>
</dbReference>
<protein>
    <submittedName>
        <fullName evidence="2">Uncharacterized protein</fullName>
    </submittedName>
</protein>
<evidence type="ECO:0000313" key="2">
    <source>
        <dbReference type="EMBL" id="KZV39250.1"/>
    </source>
</evidence>
<evidence type="ECO:0000256" key="1">
    <source>
        <dbReference type="SAM" id="MobiDB-lite"/>
    </source>
</evidence>
<evidence type="ECO:0000313" key="3">
    <source>
        <dbReference type="Proteomes" id="UP000250235"/>
    </source>
</evidence>
<dbReference type="AlphaFoldDB" id="A0A2Z7C477"/>
<gene>
    <name evidence="2" type="ORF">F511_28904</name>
</gene>
<feature type="region of interest" description="Disordered" evidence="1">
    <location>
        <begin position="1"/>
        <end position="46"/>
    </location>
</feature>
<name>A0A2Z7C477_9LAMI</name>
<accession>A0A2Z7C477</accession>
<dbReference type="Proteomes" id="UP000250235">
    <property type="component" value="Unassembled WGS sequence"/>
</dbReference>
<reference evidence="2 3" key="1">
    <citation type="journal article" date="2015" name="Proc. Natl. Acad. Sci. U.S.A.">
        <title>The resurrection genome of Boea hygrometrica: A blueprint for survival of dehydration.</title>
        <authorList>
            <person name="Xiao L."/>
            <person name="Yang G."/>
            <person name="Zhang L."/>
            <person name="Yang X."/>
            <person name="Zhao S."/>
            <person name="Ji Z."/>
            <person name="Zhou Q."/>
            <person name="Hu M."/>
            <person name="Wang Y."/>
            <person name="Chen M."/>
            <person name="Xu Y."/>
            <person name="Jin H."/>
            <person name="Xiao X."/>
            <person name="Hu G."/>
            <person name="Bao F."/>
            <person name="Hu Y."/>
            <person name="Wan P."/>
            <person name="Li L."/>
            <person name="Deng X."/>
            <person name="Kuang T."/>
            <person name="Xiang C."/>
            <person name="Zhu J.K."/>
            <person name="Oliver M.J."/>
            <person name="He Y."/>
        </authorList>
    </citation>
    <scope>NUCLEOTIDE SEQUENCE [LARGE SCALE GENOMIC DNA]</scope>
    <source>
        <strain evidence="3">cv. XS01</strain>
    </source>
</reference>
<feature type="region of interest" description="Disordered" evidence="1">
    <location>
        <begin position="60"/>
        <end position="82"/>
    </location>
</feature>